<sequence>MTMQQTLSAARRPRRWWRRGLALFALAYLAPLGSYAAYSVLEGWPASWRSANWSSAGLLPQADSRPEAQVYLLASRVGRWRGIFAHHSWIVLKPAGARQYIRYDVVGWGQPVRRNSQVADGRWYGNDPEIMVHLSGDAATRAIGAIDAAISTYPYSRWGDYRIWPGPNSNSFIAHIAAAEPALAPGLLPTALGKDFRDGWFYAGPAVSDSGWQISAGGLFGVTVAKVEGLEVNVLGLVAGIDLMRPAIKLPGWGRIGLDPA</sequence>
<dbReference type="KEGG" id="hdi:HDIA_0107"/>
<evidence type="ECO:0000313" key="1">
    <source>
        <dbReference type="EMBL" id="SON53648.1"/>
    </source>
</evidence>
<accession>A0A2C9D0F5</accession>
<reference evidence="2" key="1">
    <citation type="submission" date="2017-09" db="EMBL/GenBank/DDBJ databases">
        <title>Genome sequence of Nannocystis excedens DSM 71.</title>
        <authorList>
            <person name="Blom J."/>
        </authorList>
    </citation>
    <scope>NUCLEOTIDE SEQUENCE [LARGE SCALE GENOMIC DNA]</scope>
    <source>
        <strain evidence="2">type strain: E19</strain>
    </source>
</reference>
<dbReference type="Proteomes" id="UP000223606">
    <property type="component" value="Chromosome 1"/>
</dbReference>
<gene>
    <name evidence="1" type="ORF">HDIA_0107</name>
</gene>
<dbReference type="InterPro" id="IPR022224">
    <property type="entry name" value="DUF3750"/>
</dbReference>
<dbReference type="Pfam" id="PF12570">
    <property type="entry name" value="DUF3750"/>
    <property type="match status" value="1"/>
</dbReference>
<evidence type="ECO:0000313" key="2">
    <source>
        <dbReference type="Proteomes" id="UP000223606"/>
    </source>
</evidence>
<keyword evidence="2" id="KW-1185">Reference proteome</keyword>
<evidence type="ECO:0008006" key="3">
    <source>
        <dbReference type="Google" id="ProtNLM"/>
    </source>
</evidence>
<organism evidence="1 2">
    <name type="scientific">Hartmannibacter diazotrophicus</name>
    <dbReference type="NCBI Taxonomy" id="1482074"/>
    <lineage>
        <taxon>Bacteria</taxon>
        <taxon>Pseudomonadati</taxon>
        <taxon>Pseudomonadota</taxon>
        <taxon>Alphaproteobacteria</taxon>
        <taxon>Hyphomicrobiales</taxon>
        <taxon>Pleomorphomonadaceae</taxon>
        <taxon>Hartmannibacter</taxon>
    </lineage>
</organism>
<dbReference type="EMBL" id="LT960614">
    <property type="protein sequence ID" value="SON53648.1"/>
    <property type="molecule type" value="Genomic_DNA"/>
</dbReference>
<proteinExistence type="predicted"/>
<name>A0A2C9D0F5_9HYPH</name>
<protein>
    <recommendedName>
        <fullName evidence="3">DUF3750 domain-containing protein</fullName>
    </recommendedName>
</protein>
<dbReference type="AlphaFoldDB" id="A0A2C9D0F5"/>